<dbReference type="Pfam" id="PF16059">
    <property type="entry name" value="MGA_dom"/>
    <property type="match status" value="1"/>
</dbReference>
<evidence type="ECO:0008006" key="14">
    <source>
        <dbReference type="Google" id="ProtNLM"/>
    </source>
</evidence>
<feature type="domain" description="BHLH" evidence="11">
    <location>
        <begin position="2065"/>
        <end position="2116"/>
    </location>
</feature>
<dbReference type="Pfam" id="PF00907">
    <property type="entry name" value="T-box"/>
    <property type="match status" value="1"/>
</dbReference>
<dbReference type="PROSITE" id="PS50888">
    <property type="entry name" value="BHLH"/>
    <property type="match status" value="1"/>
</dbReference>
<dbReference type="InterPro" id="IPR055292">
    <property type="entry name" value="MABP1"/>
</dbReference>
<sequence length="3787" mass="417617">MEGDGTELTLEKERLTEEACLISTPHLVSLVLKPGEIGKCGRNQTNQQVTLSPITLTQSSTQESHTGSGIKVTLENESVWSRFHSLGTEMILTKQGRRMFPCCRFRLSGLDPQRKYFLVMDIMPLDDFTYKWNGKSWEPVAVDEPHVQGQICVHPESPALGQQWMDSPVSFYKVKLTNDSTDQDGCVLLRAMHRYLPRLRIVPFDPDSGGTIVLDSPKVKIFSFPQTEFYAVTSYQNPQITQLKIDCNPFAMAFREDSQSIRLLQDKLKPCSSVGSHFRSPFLSLARNLSGKRKEGAVKSTISTCIQNNRKRGLSAETETRKEGDGILTKMKNAILSSSNDTDCSENDRGNETGVYKCPAEPVLNEHVAPLEFETSVTVPLEEPLPSADEPVPPISSTENSKSSESFEHDVSSHIGCKDSDSPTESSMSAPSPQTPGQIKSAAASMPGPPFLNGSQVHERKPGHLFRLRRFQRRRKAKSKRWSKTKYTKPPPAVVPPSVPLHPDLEDVEGMLFVSFVAKEALNTPVENKKESESSMPSPSPTHGPSDNHEAEDGAGCFVSRTGKTNDPTKIKGWRDKFKTNTVQSATEGKDLLCELFQQQYVSGQVNSLKNSSAFCSEMLDAYLENEAQQISDRVAVFSKCSASPVSYQLPSKSSSYVVTLDSLLKARSASSKKDCSKPTDKIPPRSPLRGSPNTAVPLSSAGSHYRLRGNREREREFTPSFQAHQHAVSSLQSSKSRRFVSRGGMKKQPGRWNSSAETARHISSVQSPTIPVKVKNKVLLQEFEKEAMFDGKVRTHITTERAKFALTAVLNFKKSGKRPRYNMHHKNENACPEDFCCLGCVCDSLHREVRGPTHCRRVECMFECSCFKHKVLLLHPLRETASVQRGRKSAVMAFPIADPEREPRPPPAPSITTLWKRKTGEHDPEPIFIPAPPRSSKNVSHLHTSLNYSSNQVREEDKDPVYLYFESMMTCARVREYNSNPPPQIHMFPSKKEMTEDEELNEIAEASNLASSQITSETNPTESPAKPKPTKLLEILSECNWEPHRSLVLNTLFRRMNSNLLSEPFCFGMYKIQLLSTIIKGEDRSSTITYKVCISRADEKEMTDDLQPPVKKTMKKQRVKGVETKVSKTCETQAQRATEDTDSRRMSSALEEEQQKNLLSKRLLRSLPFLTHAATVGCLTAYKKKPGGPSHGLIKVNGKSYAKAKVLLGQLGALHPVNRFAAFVTGRLLPVGQTKDVGDVTKACPPKAPLKPSSQASAPEPNTTSKNKRSDISPPPGKTPIVPDGTRFVLVPVTPSNSAAAPSAETVSSSTLPPGQQVVLQPVPGSNFLCQYNGQMIQLKPISTEPHVQPQPSSVSEGSTSQVLQTADNTCLPKDTRSLQMPLISTPLSKIVPKPLSEVSPKVLSLSAKSGMNIASGMSAFNLQSSFPGKTGTFSFRICPPNGGKPVRSEHGVKSPEPSADTSPTVLLPGGFTLIKLFHTAVPAVPANVTSAAFHPAEIPQNDESIRKSIVQSCSPSLEQNGQVSESISNPDLFETSNSGLSQSSMDLPSESIIKEESEEHFSESENTLSPSKYNWAPDGAVMVHTSDMDMDMDDWPPNGAERILWIDSADEEEDEIPPAVEASESKTTTTEANFSSCDEEPQVVNLCFNKKETPLIHNKDLPPKDDVCSKSAPADEQKLYLDSSISSSDQENDCDPFTNANITKQEPPFLIPIIKIDDNEPTQIFSGSHNSSEQVMFQEDCPSVHIKNEPNNTPCMDMAGNEPDMKDQGLLADNSTLRISRIETLNNQTAENTFLKHIPITEQRLDSTSNYIISTEIESCSDSPGRHTCTMPDIDKQHIVSKDILLPINKEEPCMNQPVTEFPQDLNKQGVGSKNSSQVLTHMEFYNNPAKPNSTAPLNAEDNHENADIAGNAPCSLLDHQTLVNSTPTAHPLNISKTTLTELSDDEDIVLDVVNISEDEAPFEFDKDKADSSGDGDGNSSVEEDSSYDSTSDSETTDDTMDMSTEDDDDDVESFEDDDGKRFINMINVQTSIHHKIRTAKLKKKHLTNLIRNSRDVPVHELEKRLNHTEKERLRRDEMRHAFAALKKALNVEERVRMCNHDILNQARLTISALKDRSQCLEERKKALLQRQSSYLRQIAELSEKSKARDKARLEKKCAQQKQLDSQKTQQTSVPGPLVNRRRVDSDGNRLPPRFGLWKAPNYIRKRSKKSLRQPPVLATEAVDESPDSPGNHTVGGPLVKPEKRSLPKIVLQSFGKTDTVKLTNDIRTSRSSSTEVFKSAELLTDGNLDPQVQNKEMEKGSATGASNVMEKSLVEEHSNTESPAPSSEVTGIDVQNKTLSKLENKQASSAMVKVRKKRRQTEVLTLERVLGITTSGSSGLTCDPCSGTIAYPAGCVVVLLNPTKNQQKHIINMSRKTITALAFSSDGKYLVTGEYGHLPAVRVWDVADGSQVAELQEHKYGVACVAFSPNNKYIVSIGYQHDMSVNVWAWKKNMLVAANKVSSKVTAVSFSEDSSYFVTAGNRHVRYWYLEPCNSNKLTAPVPLLGRSGLLGELQNNNFCDVACGRGGKSESTFCITSSGLLCEFNEKRMLDKWVDLRTSTASALFVTEELIFCACAEGTVRVFSPSDLHFICTLPRPHHLGVDISHLLCNKPDARYPDSVAVTYDPVNLWLSCVYNDHSLYVWDVQDLQRVGKVYSGLYHSACVWDVQICPGAKEEPLTGLTSSGLFFSCSADSTVRMWSTEPDINPTSSNLLSNDLRKVIYTACNSACLLDTEGTGTGCIEKSEEQPADSRTGIRTICVSPDGKHLASGDRNGTLRVHELNTMEEILKVGVHDSEILCLQYSKPETGMNLLATAGRDRMIHVLDVEEDYGLLQTLDEHSSFITAVRFAASEGKVRMVSCGADKSVYFRTAHRTFRGVQFNRTHHVVRKSTLHDLDVDPTCKYAAVGCQDRNVRVFNISSGKQKKSFKGSQAEDGSLLRVQIDPSGLYAATSCSDKNLSLFDFRTGEFLAAMFGHSEIITGIKFTRDCRHLISASGDSCIFIWRLAPELTINMRERLDQLRCQSGPGFTDSESRWLTSLGNFRRASTSSLEMHSTLSLTTCTSESEEDDEQFEDIHIPDDHDIPRILLDADQGSSLSEPSLPEVPHRRKRWNCRMGSFELMVKSMLELRQFDSFSKPDSPLRASEGQLSNQACSSTASLHKDTKWSKKQACPDSSWLGPSSSPEPEGVVLSSELCPNNGSLLRVYQEQEEKSHSPDRGSSMGYASGGSSPEQAHEGSDDPEPLSSDEEDEEAARGSQFHKPGSLEQERFLKQHFKTLADASILGNDAKPQRSISASFLAQGSTPRRHSQFHCKTEKKSEKCAVLKPLVSTVRPLQKDISHETNLEQRSDSCISEQLHSAPKRRKTCGVKNVSSPTMSRVVSSADNPLFKSMSALSITANSRKSVTTSLLKQASRPSTPELLADRNDSISRHPSPTGSPSPPPWESPSTIRRLKVRSYMSPTTSSRAKVSRSMSLKEGLHLNLSTGQTSLCPRSSPTSPSRASTPVLPSLSAPLPVPCNPAESRLSHGGSPPKLYSKITKSHVSARMSSPLSEFPSRSTPAPSTDFAAGTNTFAKTGVQAGDKLYTKGQVQPTKYVLPVPVSLPLSMTDSLGPKTSSHNSQHPLVDVQAYNMTCKSQCDQEPSMNMETCRQAAAELYNSVKKAIQLYTMVSSCVGNVGLEQKEMERVLMEALFAARSELEAVPGFTKASGPTVLGEGEEKTMALLEQYSQLLLQSVEKRLEHKI</sequence>
<dbReference type="Pfam" id="PF24780">
    <property type="entry name" value="WD40_MABP1-WDR62_1st"/>
    <property type="match status" value="1"/>
</dbReference>
<dbReference type="SUPFAM" id="SSF49417">
    <property type="entry name" value="p53-like transcription factors"/>
    <property type="match status" value="1"/>
</dbReference>
<name>A0A9D3N560_9TELE</name>
<dbReference type="GO" id="GO:0046330">
    <property type="term" value="P:positive regulation of JNK cascade"/>
    <property type="evidence" value="ECO:0007669"/>
    <property type="project" value="TreeGrafter"/>
</dbReference>
<feature type="compositionally biased region" description="Polar residues" evidence="9">
    <location>
        <begin position="2323"/>
        <end position="2336"/>
    </location>
</feature>
<evidence type="ECO:0000313" key="13">
    <source>
        <dbReference type="Proteomes" id="UP000824219"/>
    </source>
</evidence>
<dbReference type="PANTHER" id="PTHR44813">
    <property type="entry name" value="MITOGEN-ACTIVATED PROTEIN KINASE-BINDING PROTEIN 1"/>
    <property type="match status" value="1"/>
</dbReference>
<dbReference type="GO" id="GO:0060429">
    <property type="term" value="P:epithelium development"/>
    <property type="evidence" value="ECO:0007669"/>
    <property type="project" value="UniProtKB-ARBA"/>
</dbReference>
<dbReference type="InterPro" id="IPR001680">
    <property type="entry name" value="WD40_rpt"/>
</dbReference>
<dbReference type="PROSITE" id="PS50082">
    <property type="entry name" value="WD_REPEATS_2"/>
    <property type="match status" value="1"/>
</dbReference>
<feature type="compositionally biased region" description="Acidic residues" evidence="9">
    <location>
        <begin position="1997"/>
        <end position="2019"/>
    </location>
</feature>
<feature type="compositionally biased region" description="Polar residues" evidence="9">
    <location>
        <begin position="3450"/>
        <end position="3460"/>
    </location>
</feature>
<keyword evidence="5" id="KW-0804">Transcription</keyword>
<feature type="region of interest" description="Disordered" evidence="9">
    <location>
        <begin position="1964"/>
        <end position="2019"/>
    </location>
</feature>
<feature type="compositionally biased region" description="Polar residues" evidence="9">
    <location>
        <begin position="3338"/>
        <end position="3347"/>
    </location>
</feature>
<evidence type="ECO:0000256" key="3">
    <source>
        <dbReference type="ARBA" id="ARBA00023015"/>
    </source>
</evidence>
<feature type="region of interest" description="Disordered" evidence="9">
    <location>
        <begin position="3450"/>
        <end position="3554"/>
    </location>
</feature>
<comment type="caution">
    <text evidence="12">The sequence shown here is derived from an EMBL/GenBank/DDBJ whole genome shotgun (WGS) entry which is preliminary data.</text>
</comment>
<dbReference type="PROSITE" id="PS50294">
    <property type="entry name" value="WD_REPEATS_REGION"/>
    <property type="match status" value="1"/>
</dbReference>
<feature type="compositionally biased region" description="Basic residues" evidence="9">
    <location>
        <begin position="736"/>
        <end position="750"/>
    </location>
</feature>
<dbReference type="InterPro" id="IPR036960">
    <property type="entry name" value="T-box_sf"/>
</dbReference>
<dbReference type="InterPro" id="IPR036322">
    <property type="entry name" value="WD40_repeat_dom_sf"/>
</dbReference>
<dbReference type="FunFam" id="2.130.10.10:FF:000046">
    <property type="entry name" value="WD repeat-containing protein 62 isoform 1"/>
    <property type="match status" value="1"/>
</dbReference>
<feature type="compositionally biased region" description="Polar residues" evidence="9">
    <location>
        <begin position="692"/>
        <end position="703"/>
    </location>
</feature>
<feature type="region of interest" description="Disordered" evidence="9">
    <location>
        <begin position="1237"/>
        <end position="1286"/>
    </location>
</feature>
<dbReference type="GO" id="GO:0045893">
    <property type="term" value="P:positive regulation of DNA-templated transcription"/>
    <property type="evidence" value="ECO:0007669"/>
    <property type="project" value="InterPro"/>
</dbReference>
<evidence type="ECO:0000256" key="7">
    <source>
        <dbReference type="PROSITE-ProRule" id="PRU00201"/>
    </source>
</evidence>
<dbReference type="PRINTS" id="PR00937">
    <property type="entry name" value="TBOX"/>
</dbReference>
<evidence type="ECO:0000313" key="12">
    <source>
        <dbReference type="EMBL" id="KAG7316568.1"/>
    </source>
</evidence>
<dbReference type="GO" id="GO:0043124">
    <property type="term" value="P:negative regulation of canonical NF-kappaB signal transduction"/>
    <property type="evidence" value="ECO:0007669"/>
    <property type="project" value="TreeGrafter"/>
</dbReference>
<keyword evidence="4 7" id="KW-0238">DNA-binding</keyword>
<dbReference type="GO" id="GO:0005634">
    <property type="term" value="C:nucleus"/>
    <property type="evidence" value="ECO:0007669"/>
    <property type="project" value="UniProtKB-SubCell"/>
</dbReference>
<feature type="compositionally biased region" description="Basic and acidic residues" evidence="9">
    <location>
        <begin position="2148"/>
        <end position="2160"/>
    </location>
</feature>
<dbReference type="OrthoDB" id="6154712at2759"/>
<dbReference type="GO" id="GO:0003677">
    <property type="term" value="F:DNA binding"/>
    <property type="evidence" value="ECO:0007669"/>
    <property type="project" value="UniProtKB-UniRule"/>
</dbReference>
<feature type="compositionally biased region" description="Pro residues" evidence="9">
    <location>
        <begin position="3479"/>
        <end position="3488"/>
    </location>
</feature>
<dbReference type="InterPro" id="IPR018186">
    <property type="entry name" value="TF_T-box_CS"/>
</dbReference>
<dbReference type="EMBL" id="JAHKSW010000025">
    <property type="protein sequence ID" value="KAG7316568.1"/>
    <property type="molecule type" value="Genomic_DNA"/>
</dbReference>
<dbReference type="GO" id="GO:0046983">
    <property type="term" value="F:protein dimerization activity"/>
    <property type="evidence" value="ECO:0007669"/>
    <property type="project" value="InterPro"/>
</dbReference>
<feature type="compositionally biased region" description="Acidic residues" evidence="9">
    <location>
        <begin position="3282"/>
        <end position="3295"/>
    </location>
</feature>
<feature type="compositionally biased region" description="Basic and acidic residues" evidence="9">
    <location>
        <begin position="405"/>
        <end position="421"/>
    </location>
</feature>
<keyword evidence="2" id="KW-0677">Repeat</keyword>
<feature type="region of interest" description="Disordered" evidence="9">
    <location>
        <begin position="2290"/>
        <end position="2309"/>
    </location>
</feature>
<feature type="region of interest" description="Disordered" evidence="9">
    <location>
        <begin position="379"/>
        <end position="499"/>
    </location>
</feature>
<feature type="region of interest" description="Disordered" evidence="9">
    <location>
        <begin position="1008"/>
        <end position="1029"/>
    </location>
</feature>
<feature type="compositionally biased region" description="Polar residues" evidence="9">
    <location>
        <begin position="3525"/>
        <end position="3534"/>
    </location>
</feature>
<dbReference type="Gene3D" id="4.10.280.10">
    <property type="entry name" value="Helix-loop-helix DNA-binding domain"/>
    <property type="match status" value="1"/>
</dbReference>
<feature type="domain" description="T-box" evidence="10">
    <location>
        <begin position="74"/>
        <end position="256"/>
    </location>
</feature>
<keyword evidence="1 8" id="KW-0853">WD repeat</keyword>
<evidence type="ECO:0000256" key="2">
    <source>
        <dbReference type="ARBA" id="ARBA00022737"/>
    </source>
</evidence>
<protein>
    <recommendedName>
        <fullName evidence="14">MAX gene-associated protein</fullName>
    </recommendedName>
</protein>
<proteinExistence type="predicted"/>
<evidence type="ECO:0000256" key="8">
    <source>
        <dbReference type="PROSITE-ProRule" id="PRU00221"/>
    </source>
</evidence>
<accession>A0A9D3N560</accession>
<feature type="region of interest" description="Disordered" evidence="9">
    <location>
        <begin position="670"/>
        <end position="761"/>
    </location>
</feature>
<feature type="region of interest" description="Disordered" evidence="9">
    <location>
        <begin position="524"/>
        <end position="572"/>
    </location>
</feature>
<comment type="caution">
    <text evidence="7">Lacks conserved residue(s) required for the propagation of feature annotation.</text>
</comment>
<dbReference type="InterPro" id="IPR056161">
    <property type="entry name" value="WD40_MABP1-WDR62_1st"/>
</dbReference>
<feature type="compositionally biased region" description="Polar residues" evidence="9">
    <location>
        <begin position="1513"/>
        <end position="1548"/>
    </location>
</feature>
<feature type="compositionally biased region" description="Low complexity" evidence="9">
    <location>
        <begin position="3262"/>
        <end position="3273"/>
    </location>
</feature>
<feature type="compositionally biased region" description="Polar residues" evidence="9">
    <location>
        <begin position="3190"/>
        <end position="3202"/>
    </location>
</feature>
<evidence type="ECO:0000256" key="1">
    <source>
        <dbReference type="ARBA" id="ARBA00022574"/>
    </source>
</evidence>
<dbReference type="InterPro" id="IPR032060">
    <property type="entry name" value="MGA_dom"/>
</dbReference>
<feature type="compositionally biased region" description="Basic residues" evidence="9">
    <location>
        <begin position="463"/>
        <end position="487"/>
    </location>
</feature>
<dbReference type="GO" id="GO:0003700">
    <property type="term" value="F:DNA-binding transcription factor activity"/>
    <property type="evidence" value="ECO:0007669"/>
    <property type="project" value="InterPro"/>
</dbReference>
<dbReference type="GO" id="GO:0009653">
    <property type="term" value="P:anatomical structure morphogenesis"/>
    <property type="evidence" value="ECO:0007669"/>
    <property type="project" value="UniProtKB-ARBA"/>
</dbReference>
<evidence type="ECO:0000259" key="10">
    <source>
        <dbReference type="PROSITE" id="PS50252"/>
    </source>
</evidence>
<dbReference type="InterPro" id="IPR008967">
    <property type="entry name" value="p53-like_TF_DNA-bd_sf"/>
</dbReference>
<comment type="subcellular location">
    <subcellularLocation>
        <location evidence="7">Nucleus</location>
    </subcellularLocation>
</comment>
<feature type="region of interest" description="Disordered" evidence="9">
    <location>
        <begin position="1612"/>
        <end position="1638"/>
    </location>
</feature>
<dbReference type="SMART" id="SM00320">
    <property type="entry name" value="WD40"/>
    <property type="match status" value="11"/>
</dbReference>
<feature type="region of interest" description="Disordered" evidence="9">
    <location>
        <begin position="1127"/>
        <end position="1153"/>
    </location>
</feature>
<dbReference type="InterPro" id="IPR036638">
    <property type="entry name" value="HLH_DNA-bd_sf"/>
</dbReference>
<feature type="repeat" description="WD" evidence="8">
    <location>
        <begin position="3016"/>
        <end position="3049"/>
    </location>
</feature>
<feature type="compositionally biased region" description="Basic and acidic residues" evidence="9">
    <location>
        <begin position="672"/>
        <end position="684"/>
    </location>
</feature>
<evidence type="ECO:0000256" key="4">
    <source>
        <dbReference type="ARBA" id="ARBA00023125"/>
    </source>
</evidence>
<feature type="region of interest" description="Disordered" evidence="9">
    <location>
        <begin position="2316"/>
        <end position="2336"/>
    </location>
</feature>
<feature type="compositionally biased region" description="Polar residues" evidence="9">
    <location>
        <begin position="3502"/>
        <end position="3516"/>
    </location>
</feature>
<dbReference type="PANTHER" id="PTHR44813:SF1">
    <property type="entry name" value="MITOGEN-ACTIVATED PROTEIN KINASE-BINDING PROTEIN 1"/>
    <property type="match status" value="1"/>
</dbReference>
<feature type="compositionally biased region" description="Low complexity" evidence="9">
    <location>
        <begin position="2162"/>
        <end position="2175"/>
    </location>
</feature>
<feature type="compositionally biased region" description="Polar residues" evidence="9">
    <location>
        <begin position="1253"/>
        <end position="1266"/>
    </location>
</feature>
<evidence type="ECO:0000256" key="6">
    <source>
        <dbReference type="ARBA" id="ARBA00023242"/>
    </source>
</evidence>
<feature type="region of interest" description="Disordered" evidence="9">
    <location>
        <begin position="2210"/>
        <end position="2243"/>
    </location>
</feature>
<dbReference type="InterPro" id="IPR011598">
    <property type="entry name" value="bHLH_dom"/>
</dbReference>
<feature type="compositionally biased region" description="Polar residues" evidence="9">
    <location>
        <begin position="1009"/>
        <end position="1023"/>
    </location>
</feature>
<evidence type="ECO:0000259" key="11">
    <source>
        <dbReference type="PROSITE" id="PS50888"/>
    </source>
</evidence>
<feature type="compositionally biased region" description="Basic and acidic residues" evidence="9">
    <location>
        <begin position="3250"/>
        <end position="3260"/>
    </location>
</feature>
<feature type="region of interest" description="Disordered" evidence="9">
    <location>
        <begin position="3250"/>
        <end position="3311"/>
    </location>
</feature>
<feature type="region of interest" description="Disordered" evidence="9">
    <location>
        <begin position="3338"/>
        <end position="3359"/>
    </location>
</feature>
<evidence type="ECO:0000256" key="5">
    <source>
        <dbReference type="ARBA" id="ARBA00023163"/>
    </source>
</evidence>
<feature type="region of interest" description="Disordered" evidence="9">
    <location>
        <begin position="2148"/>
        <end position="2194"/>
    </location>
</feature>
<dbReference type="InterPro" id="IPR056162">
    <property type="entry name" value="WD40_MABP1-WDR62_2nd"/>
</dbReference>
<keyword evidence="6 7" id="KW-0539">Nucleus</keyword>
<dbReference type="SUPFAM" id="SSF50978">
    <property type="entry name" value="WD40 repeat-like"/>
    <property type="match status" value="2"/>
</dbReference>
<feature type="compositionally biased region" description="Pro residues" evidence="9">
    <location>
        <begin position="489"/>
        <end position="499"/>
    </location>
</feature>
<keyword evidence="13" id="KW-1185">Reference proteome</keyword>
<feature type="compositionally biased region" description="Low complexity" evidence="9">
    <location>
        <begin position="3535"/>
        <end position="3554"/>
    </location>
</feature>
<reference evidence="12 13" key="1">
    <citation type="submission" date="2021-06" db="EMBL/GenBank/DDBJ databases">
        <title>Chromosome-level genome assembly of the red-tail catfish (Hemibagrus wyckioides).</title>
        <authorList>
            <person name="Shao F."/>
        </authorList>
    </citation>
    <scope>NUCLEOTIDE SEQUENCE [LARGE SCALE GENOMIC DNA]</scope>
    <source>
        <strain evidence="12">EC202008001</strain>
        <tissue evidence="12">Blood</tissue>
    </source>
</reference>
<keyword evidence="3" id="KW-0805">Transcription regulation</keyword>
<dbReference type="GO" id="GO:0005737">
    <property type="term" value="C:cytoplasm"/>
    <property type="evidence" value="ECO:0007669"/>
    <property type="project" value="TreeGrafter"/>
</dbReference>
<dbReference type="PROSITE" id="PS01264">
    <property type="entry name" value="TBOX_2"/>
    <property type="match status" value="1"/>
</dbReference>
<feature type="compositionally biased region" description="Polar residues" evidence="9">
    <location>
        <begin position="423"/>
        <end position="438"/>
    </location>
</feature>
<feature type="region of interest" description="Disordered" evidence="9">
    <location>
        <begin position="3180"/>
        <end position="3237"/>
    </location>
</feature>
<dbReference type="InterPro" id="IPR046360">
    <property type="entry name" value="T-box_DNA-bd"/>
</dbReference>
<dbReference type="SMART" id="SM00425">
    <property type="entry name" value="TBOX"/>
    <property type="match status" value="1"/>
</dbReference>
<feature type="region of interest" description="Disordered" evidence="9">
    <location>
        <begin position="1513"/>
        <end position="1549"/>
    </location>
</feature>
<feature type="region of interest" description="Disordered" evidence="9">
    <location>
        <begin position="1444"/>
        <end position="1465"/>
    </location>
</feature>
<feature type="compositionally biased region" description="Polar residues" evidence="9">
    <location>
        <begin position="720"/>
        <end position="735"/>
    </location>
</feature>
<organism evidence="12 13">
    <name type="scientific">Hemibagrus wyckioides</name>
    <dbReference type="NCBI Taxonomy" id="337641"/>
    <lineage>
        <taxon>Eukaryota</taxon>
        <taxon>Metazoa</taxon>
        <taxon>Chordata</taxon>
        <taxon>Craniata</taxon>
        <taxon>Vertebrata</taxon>
        <taxon>Euteleostomi</taxon>
        <taxon>Actinopterygii</taxon>
        <taxon>Neopterygii</taxon>
        <taxon>Teleostei</taxon>
        <taxon>Ostariophysi</taxon>
        <taxon>Siluriformes</taxon>
        <taxon>Bagridae</taxon>
        <taxon>Hemibagrus</taxon>
    </lineage>
</organism>
<dbReference type="CDD" id="cd20195">
    <property type="entry name" value="T-box_MGA-like"/>
    <property type="match status" value="1"/>
</dbReference>
<dbReference type="Pfam" id="PF24782">
    <property type="entry name" value="WD40_MABP1-WDR62_2nd"/>
    <property type="match status" value="1"/>
</dbReference>
<dbReference type="PROSITE" id="PS50252">
    <property type="entry name" value="TBOX_3"/>
    <property type="match status" value="1"/>
</dbReference>
<dbReference type="InterPro" id="IPR015943">
    <property type="entry name" value="WD40/YVTN_repeat-like_dom_sf"/>
</dbReference>
<dbReference type="Gene3D" id="2.130.10.10">
    <property type="entry name" value="YVTN repeat-like/Quinoprotein amine dehydrogenase"/>
    <property type="match status" value="3"/>
</dbReference>
<feature type="compositionally biased region" description="Polar residues" evidence="9">
    <location>
        <begin position="752"/>
        <end position="761"/>
    </location>
</feature>
<evidence type="ECO:0000256" key="9">
    <source>
        <dbReference type="SAM" id="MobiDB-lite"/>
    </source>
</evidence>
<gene>
    <name evidence="12" type="ORF">KOW79_020109</name>
</gene>
<dbReference type="Gene3D" id="2.60.40.820">
    <property type="entry name" value="Transcription factor, T-box"/>
    <property type="match status" value="1"/>
</dbReference>
<dbReference type="SUPFAM" id="SSF47459">
    <property type="entry name" value="HLH, helix-loop-helix DNA-binding domain"/>
    <property type="match status" value="1"/>
</dbReference>
<dbReference type="Proteomes" id="UP000824219">
    <property type="component" value="Linkage Group LG25"/>
</dbReference>